<protein>
    <recommendedName>
        <fullName evidence="5 6">Large ribosomal subunit protein uL4</fullName>
    </recommendedName>
</protein>
<reference evidence="8" key="2">
    <citation type="journal article" date="2021" name="PeerJ">
        <title>Extensive microbial diversity within the chicken gut microbiome revealed by metagenomics and culture.</title>
        <authorList>
            <person name="Gilroy R."/>
            <person name="Ravi A."/>
            <person name="Getino M."/>
            <person name="Pursley I."/>
            <person name="Horton D.L."/>
            <person name="Alikhan N.F."/>
            <person name="Baker D."/>
            <person name="Gharbi K."/>
            <person name="Hall N."/>
            <person name="Watson M."/>
            <person name="Adriaenssens E.M."/>
            <person name="Foster-Nyarko E."/>
            <person name="Jarju S."/>
            <person name="Secka A."/>
            <person name="Antonio M."/>
            <person name="Oren A."/>
            <person name="Chaudhuri R.R."/>
            <person name="La Ragione R."/>
            <person name="Hildebrand F."/>
            <person name="Pallen M.J."/>
        </authorList>
    </citation>
    <scope>NUCLEOTIDE SEQUENCE</scope>
    <source>
        <strain evidence="8">11159</strain>
    </source>
</reference>
<evidence type="ECO:0000256" key="1">
    <source>
        <dbReference type="ARBA" id="ARBA00010528"/>
    </source>
</evidence>
<dbReference type="Gene3D" id="3.40.1370.10">
    <property type="match status" value="1"/>
</dbReference>
<sequence length="214" mass="23878">MESIKLNVYNLKGEKTSTVSVSKDIFAHEVNNQVMFDAVTTYMANRRQATAKTKTRAEVSGGGKKPWRQKGTGRARAGSTRSPIWVGGGNVFGPKGEQNFKLRQNKKAHTLAIKSALSSLGKEHIYVLDELKVNGQTKEMSELLKALKLENKKVTLVRDDSLVLRASRNLPNLINRFIGNLSVYDILNTEALIFVKEDLKGFENSINKVKEETK</sequence>
<keyword evidence="6" id="KW-0699">rRNA-binding</keyword>
<gene>
    <name evidence="6 8" type="primary">rplD</name>
    <name evidence="8" type="ORF">IAC58_03880</name>
</gene>
<proteinExistence type="inferred from homology"/>
<keyword evidence="6" id="KW-0694">RNA-binding</keyword>
<dbReference type="EMBL" id="JADIMY010000078">
    <property type="protein sequence ID" value="MBO8427674.1"/>
    <property type="molecule type" value="Genomic_DNA"/>
</dbReference>
<dbReference type="HAMAP" id="MF_01328_B">
    <property type="entry name" value="Ribosomal_uL4_B"/>
    <property type="match status" value="1"/>
</dbReference>
<evidence type="ECO:0000313" key="8">
    <source>
        <dbReference type="EMBL" id="MBO8427674.1"/>
    </source>
</evidence>
<dbReference type="InterPro" id="IPR023574">
    <property type="entry name" value="Ribosomal_uL4_dom_sf"/>
</dbReference>
<dbReference type="Pfam" id="PF00573">
    <property type="entry name" value="Ribosomal_L4"/>
    <property type="match status" value="1"/>
</dbReference>
<evidence type="ECO:0000313" key="9">
    <source>
        <dbReference type="Proteomes" id="UP000823613"/>
    </source>
</evidence>
<evidence type="ECO:0000256" key="6">
    <source>
        <dbReference type="HAMAP-Rule" id="MF_01328"/>
    </source>
</evidence>
<dbReference type="AlphaFoldDB" id="A0A9D9DHE5"/>
<organism evidence="8 9">
    <name type="scientific">Candidatus Onthovivens merdipullorum</name>
    <dbReference type="NCBI Taxonomy" id="2840889"/>
    <lineage>
        <taxon>Bacteria</taxon>
        <taxon>Bacillati</taxon>
        <taxon>Bacillota</taxon>
        <taxon>Bacilli</taxon>
        <taxon>Bacillales</taxon>
        <taxon>Candidatus Onthovivens</taxon>
    </lineage>
</organism>
<comment type="function">
    <text evidence="6">Forms part of the polypeptide exit tunnel.</text>
</comment>
<evidence type="ECO:0000256" key="7">
    <source>
        <dbReference type="SAM" id="MobiDB-lite"/>
    </source>
</evidence>
<comment type="caution">
    <text evidence="8">The sequence shown here is derived from an EMBL/GenBank/DDBJ whole genome shotgun (WGS) entry which is preliminary data.</text>
</comment>
<dbReference type="GO" id="GO:0003735">
    <property type="term" value="F:structural constituent of ribosome"/>
    <property type="evidence" value="ECO:0007669"/>
    <property type="project" value="InterPro"/>
</dbReference>
<keyword evidence="4 6" id="KW-0687">Ribonucleoprotein</keyword>
<evidence type="ECO:0000256" key="5">
    <source>
        <dbReference type="ARBA" id="ARBA00035244"/>
    </source>
</evidence>
<keyword evidence="3 6" id="KW-0689">Ribosomal protein</keyword>
<dbReference type="PANTHER" id="PTHR10746">
    <property type="entry name" value="50S RIBOSOMAL PROTEIN L4"/>
    <property type="match status" value="1"/>
</dbReference>
<dbReference type="GO" id="GO:0006412">
    <property type="term" value="P:translation"/>
    <property type="evidence" value="ECO:0007669"/>
    <property type="project" value="UniProtKB-UniRule"/>
</dbReference>
<dbReference type="Proteomes" id="UP000823613">
    <property type="component" value="Unassembled WGS sequence"/>
</dbReference>
<feature type="region of interest" description="Disordered" evidence="7">
    <location>
        <begin position="49"/>
        <end position="80"/>
    </location>
</feature>
<dbReference type="GO" id="GO:1990904">
    <property type="term" value="C:ribonucleoprotein complex"/>
    <property type="evidence" value="ECO:0007669"/>
    <property type="project" value="UniProtKB-KW"/>
</dbReference>
<dbReference type="NCBIfam" id="TIGR03953">
    <property type="entry name" value="rplD_bact"/>
    <property type="match status" value="1"/>
</dbReference>
<accession>A0A9D9DHE5</accession>
<dbReference type="InterPro" id="IPR013005">
    <property type="entry name" value="Ribosomal_uL4-like"/>
</dbReference>
<evidence type="ECO:0000256" key="2">
    <source>
        <dbReference type="ARBA" id="ARBA00011838"/>
    </source>
</evidence>
<dbReference type="GO" id="GO:0005840">
    <property type="term" value="C:ribosome"/>
    <property type="evidence" value="ECO:0007669"/>
    <property type="project" value="UniProtKB-KW"/>
</dbReference>
<comment type="function">
    <text evidence="6">One of the primary rRNA binding proteins, this protein initially binds near the 5'-end of the 23S rRNA. It is important during the early stages of 50S assembly. It makes multiple contacts with different domains of the 23S rRNA in the assembled 50S subunit and ribosome.</text>
</comment>
<evidence type="ECO:0000256" key="3">
    <source>
        <dbReference type="ARBA" id="ARBA00022980"/>
    </source>
</evidence>
<comment type="similarity">
    <text evidence="1 6">Belongs to the universal ribosomal protein uL4 family.</text>
</comment>
<name>A0A9D9DHE5_9BACL</name>
<dbReference type="PANTHER" id="PTHR10746:SF6">
    <property type="entry name" value="LARGE RIBOSOMAL SUBUNIT PROTEIN UL4M"/>
    <property type="match status" value="1"/>
</dbReference>
<comment type="subunit">
    <text evidence="2 6">Part of the 50S ribosomal subunit.</text>
</comment>
<dbReference type="GO" id="GO:0019843">
    <property type="term" value="F:rRNA binding"/>
    <property type="evidence" value="ECO:0007669"/>
    <property type="project" value="UniProtKB-UniRule"/>
</dbReference>
<reference evidence="8" key="1">
    <citation type="submission" date="2020-10" db="EMBL/GenBank/DDBJ databases">
        <authorList>
            <person name="Gilroy R."/>
        </authorList>
    </citation>
    <scope>NUCLEOTIDE SEQUENCE</scope>
    <source>
        <strain evidence="8">11159</strain>
    </source>
</reference>
<evidence type="ECO:0000256" key="4">
    <source>
        <dbReference type="ARBA" id="ARBA00023274"/>
    </source>
</evidence>
<dbReference type="InterPro" id="IPR002136">
    <property type="entry name" value="Ribosomal_uL4"/>
</dbReference>
<dbReference type="SUPFAM" id="SSF52166">
    <property type="entry name" value="Ribosomal protein L4"/>
    <property type="match status" value="1"/>
</dbReference>